<dbReference type="Proteomes" id="UP001144612">
    <property type="component" value="Unassembled WGS sequence"/>
</dbReference>
<dbReference type="PANTHER" id="PTHR43685">
    <property type="entry name" value="GLYCOSYLTRANSFERASE"/>
    <property type="match status" value="1"/>
</dbReference>
<dbReference type="SUPFAM" id="SSF53756">
    <property type="entry name" value="UDP-Glycosyltransferase/glycogen phosphorylase"/>
    <property type="match status" value="1"/>
</dbReference>
<evidence type="ECO:0000313" key="5">
    <source>
        <dbReference type="Proteomes" id="UP001144612"/>
    </source>
</evidence>
<proteinExistence type="inferred from homology"/>
<keyword evidence="4" id="KW-0328">Glycosyltransferase</keyword>
<dbReference type="RefSeq" id="WP_268061116.1">
    <property type="nucleotide sequence ID" value="NZ_JAPQFJ010000007.1"/>
</dbReference>
<dbReference type="InterPro" id="IPR001296">
    <property type="entry name" value="Glyco_trans_1"/>
</dbReference>
<keyword evidence="4" id="KW-0808">Transferase</keyword>
<comment type="caution">
    <text evidence="4">The sequence shown here is derived from an EMBL/GenBank/DDBJ whole genome shotgun (WGS) entry which is preliminary data.</text>
</comment>
<organism evidence="4 5">
    <name type="scientific">Clostridium brassicae</name>
    <dbReference type="NCBI Taxonomy" id="2999072"/>
    <lineage>
        <taxon>Bacteria</taxon>
        <taxon>Bacillati</taxon>
        <taxon>Bacillota</taxon>
        <taxon>Clostridia</taxon>
        <taxon>Eubacteriales</taxon>
        <taxon>Clostridiaceae</taxon>
        <taxon>Clostridium</taxon>
    </lineage>
</organism>
<evidence type="ECO:0000259" key="3">
    <source>
        <dbReference type="Pfam" id="PF00535"/>
    </source>
</evidence>
<feature type="domain" description="Glycosyl transferase family 1" evidence="2">
    <location>
        <begin position="140"/>
        <end position="257"/>
    </location>
</feature>
<feature type="domain" description="Glycosyltransferase 2-like" evidence="3">
    <location>
        <begin position="362"/>
        <end position="513"/>
    </location>
</feature>
<evidence type="ECO:0000259" key="2">
    <source>
        <dbReference type="Pfam" id="PF00534"/>
    </source>
</evidence>
<dbReference type="EMBL" id="JAPQFJ010000007">
    <property type="protein sequence ID" value="MCY6958700.1"/>
    <property type="molecule type" value="Genomic_DNA"/>
</dbReference>
<evidence type="ECO:0000256" key="1">
    <source>
        <dbReference type="ARBA" id="ARBA00006739"/>
    </source>
</evidence>
<dbReference type="Pfam" id="PF00535">
    <property type="entry name" value="Glycos_transf_2"/>
    <property type="match status" value="1"/>
</dbReference>
<dbReference type="SUPFAM" id="SSF53448">
    <property type="entry name" value="Nucleotide-diphospho-sugar transferases"/>
    <property type="match status" value="1"/>
</dbReference>
<dbReference type="Gene3D" id="3.90.550.10">
    <property type="entry name" value="Spore Coat Polysaccharide Biosynthesis Protein SpsA, Chain A"/>
    <property type="match status" value="1"/>
</dbReference>
<gene>
    <name evidence="4" type="ORF">OW729_08790</name>
</gene>
<dbReference type="InterPro" id="IPR050834">
    <property type="entry name" value="Glycosyltransf_2"/>
</dbReference>
<protein>
    <submittedName>
        <fullName evidence="4">Glycosyltransferase</fullName>
        <ecNumber evidence="4">2.4.-.-</ecNumber>
    </submittedName>
</protein>
<dbReference type="InterPro" id="IPR001173">
    <property type="entry name" value="Glyco_trans_2-like"/>
</dbReference>
<accession>A0ABT4D8U3</accession>
<reference evidence="4" key="1">
    <citation type="submission" date="2022-12" db="EMBL/GenBank/DDBJ databases">
        <title>Clostridium sp. nov., isolated from industrial wastewater.</title>
        <authorList>
            <person name="Jiayan W."/>
        </authorList>
    </citation>
    <scope>NUCLEOTIDE SEQUENCE</scope>
    <source>
        <strain evidence="4">ZC22-4</strain>
    </source>
</reference>
<keyword evidence="5" id="KW-1185">Reference proteome</keyword>
<sequence>MDRKKIVFFVLPGLDSFINDIINFLSEDYNTKKVIVTNYNQINEGMEWADICWFEWCDILVAYGSNLDISKDKKVICRLHSYESFTDSIYKVNWSNVDKLIFVANSIRDIVLSKIKINKEKTIVIPNGVDLERYTFKERMDGFNIAFIGYMDFKKGPMLLCQTFKKIFDKDNRYKLYIAGKFNEERYLLYFKQMIREMGLEDNVIFDGWQNDINKWLEDKNYILCTSVLESQNMSVMQAMSKGIKPIIHNFVGAKEIYPKQYVWNSVDEVVNMLNNGEYSSIEYRNFVESKFELTKTNYRILKEVIEKEKAGNSGYKIIKNGIEEKSEDMNIRYEIDLYNREENEMEGELIYKHNNNKDKITVVTPMYNASRFLEELFRCISKQTIATNIEWILVDDGSRDNSLQKSIELGSKYKELIGSIKIYKMKRNFGATSALYFGFENSSTDYVAWISADDLYVDEDKLEEDISLLSSNNYDVVFSNKMMVGENFKNAELLIMNKDTCNFIISKETIKKLAYLTYFNPINGSSLVFSKKAYEKCGGFDKKLINVDGDWDLLSRAFLCNLRFIYDDKRVFNTSHIEQISKNKKIMLVGSSITRLRVLHILKDRSKLDEFLSNLIKSKPINDNVLMIRPIFSYFLLQFCEKKVADEYSSFTNKIETIFGKNNLEEILNTSKKLMDSQAFRKFKSFIK</sequence>
<dbReference type="InterPro" id="IPR029044">
    <property type="entry name" value="Nucleotide-diphossugar_trans"/>
</dbReference>
<name>A0ABT4D8U3_9CLOT</name>
<dbReference type="GO" id="GO:0016757">
    <property type="term" value="F:glycosyltransferase activity"/>
    <property type="evidence" value="ECO:0007669"/>
    <property type="project" value="UniProtKB-KW"/>
</dbReference>
<evidence type="ECO:0000313" key="4">
    <source>
        <dbReference type="EMBL" id="MCY6958700.1"/>
    </source>
</evidence>
<comment type="similarity">
    <text evidence="1">Belongs to the glycosyltransferase 2 family.</text>
</comment>
<dbReference type="Gene3D" id="3.40.50.2000">
    <property type="entry name" value="Glycogen Phosphorylase B"/>
    <property type="match status" value="2"/>
</dbReference>
<dbReference type="PANTHER" id="PTHR43685:SF11">
    <property type="entry name" value="GLYCOSYLTRANSFERASE TAGX-RELATED"/>
    <property type="match status" value="1"/>
</dbReference>
<dbReference type="EC" id="2.4.-.-" evidence="4"/>
<dbReference type="Pfam" id="PF00534">
    <property type="entry name" value="Glycos_transf_1"/>
    <property type="match status" value="1"/>
</dbReference>